<evidence type="ECO:0000256" key="3">
    <source>
        <dbReference type="HAMAP-Rule" id="MF_01963"/>
    </source>
</evidence>
<dbReference type="EC" id="2.4.2.1" evidence="3"/>
<comment type="subunit">
    <text evidence="3">Homohexamer. Dimer of a homotrimer.</text>
</comment>
<evidence type="ECO:0000256" key="2">
    <source>
        <dbReference type="ARBA" id="ARBA00022679"/>
    </source>
</evidence>
<name>A0ABX3ES42_9BACL</name>
<comment type="catalytic activity">
    <reaction evidence="3">
        <text>a purine D-ribonucleoside + phosphate = a purine nucleobase + alpha-D-ribose 1-phosphate</text>
        <dbReference type="Rhea" id="RHEA:19805"/>
        <dbReference type="ChEBI" id="CHEBI:26386"/>
        <dbReference type="ChEBI" id="CHEBI:43474"/>
        <dbReference type="ChEBI" id="CHEBI:57720"/>
        <dbReference type="ChEBI" id="CHEBI:142355"/>
        <dbReference type="EC" id="2.4.2.1"/>
    </reaction>
</comment>
<dbReference type="RefSeq" id="WP_074107346.1">
    <property type="nucleotide sequence ID" value="NZ_LVWI01000034.1"/>
</dbReference>
<sequence>MDNAVGIIGGSGLYQLLEHHDSFMMTTPYGDPSSAIQSGVIAGKQVYFIARHGIQHEIPPHKVNYRANIQAFYNLGVRKLIATHAVGSLNPAMVSGDFVLSHQFVNRTWGRQDTFFDGPETVHVSASDPFCEDLRFLAEESLISSKYRFHNEAVMLVIQGPRFNTRAENRIYYHEGNDVISMTGYPEAVLARERGICYMSLGVVTDMACVLNSQDHPDLPTTHEDVVNNFAASVERMTAVLGVVLTKMEPEQCRCACAASLKGAHV</sequence>
<keyword evidence="3" id="KW-0660">Purine salvage</keyword>
<gene>
    <name evidence="5" type="ORF">A3844_10165</name>
</gene>
<feature type="binding site" evidence="3">
    <location>
        <position position="183"/>
    </location>
    <ligand>
        <name>phosphate</name>
        <dbReference type="ChEBI" id="CHEBI:43474"/>
    </ligand>
</feature>
<keyword evidence="6" id="KW-1185">Reference proteome</keyword>
<dbReference type="PANTHER" id="PTHR42679:SF2">
    <property type="entry name" value="S-METHYL-5'-THIOADENOSINE PHOSPHORYLASE"/>
    <property type="match status" value="1"/>
</dbReference>
<accession>A0ABX3ES42</accession>
<feature type="binding site" evidence="3">
    <location>
        <position position="11"/>
    </location>
    <ligand>
        <name>phosphate</name>
        <dbReference type="ChEBI" id="CHEBI:43474"/>
    </ligand>
</feature>
<dbReference type="InterPro" id="IPR010044">
    <property type="entry name" value="MTAP"/>
</dbReference>
<dbReference type="EMBL" id="LVWI01000034">
    <property type="protein sequence ID" value="OKP87761.1"/>
    <property type="molecule type" value="Genomic_DNA"/>
</dbReference>
<feature type="binding site" evidence="3">
    <location>
        <begin position="51"/>
        <end position="52"/>
    </location>
    <ligand>
        <name>phosphate</name>
        <dbReference type="ChEBI" id="CHEBI:43474"/>
    </ligand>
</feature>
<dbReference type="Proteomes" id="UP000186058">
    <property type="component" value="Unassembled WGS sequence"/>
</dbReference>
<evidence type="ECO:0000313" key="5">
    <source>
        <dbReference type="EMBL" id="OKP87761.1"/>
    </source>
</evidence>
<evidence type="ECO:0000313" key="6">
    <source>
        <dbReference type="Proteomes" id="UP000186058"/>
    </source>
</evidence>
<comment type="pathway">
    <text evidence="3">Purine metabolism; purine nucleoside salvage.</text>
</comment>
<organism evidence="5 6">
    <name type="scientific">Paenibacillus helianthi</name>
    <dbReference type="NCBI Taxonomy" id="1349432"/>
    <lineage>
        <taxon>Bacteria</taxon>
        <taxon>Bacillati</taxon>
        <taxon>Bacillota</taxon>
        <taxon>Bacilli</taxon>
        <taxon>Bacillales</taxon>
        <taxon>Paenibacillaceae</taxon>
        <taxon>Paenibacillus</taxon>
    </lineage>
</organism>
<feature type="binding site" evidence="3">
    <location>
        <position position="182"/>
    </location>
    <ligand>
        <name>substrate</name>
    </ligand>
</feature>
<evidence type="ECO:0000259" key="4">
    <source>
        <dbReference type="Pfam" id="PF01048"/>
    </source>
</evidence>
<dbReference type="InterPro" id="IPR000845">
    <property type="entry name" value="Nucleoside_phosphorylase_d"/>
</dbReference>
<feature type="site" description="Important for substrate specificity" evidence="3">
    <location>
        <position position="223"/>
    </location>
</feature>
<comment type="caution">
    <text evidence="3">Lacks conserved residue(s) required for the propagation of feature annotation.</text>
</comment>
<dbReference type="InterPro" id="IPR035994">
    <property type="entry name" value="Nucleoside_phosphorylase_sf"/>
</dbReference>
<dbReference type="PANTHER" id="PTHR42679">
    <property type="entry name" value="S-METHYL-5'-THIOADENOSINE PHOSPHORYLASE"/>
    <property type="match status" value="1"/>
</dbReference>
<comment type="caution">
    <text evidence="5">The sequence shown here is derived from an EMBL/GenBank/DDBJ whole genome shotgun (WGS) entry which is preliminary data.</text>
</comment>
<protein>
    <recommendedName>
        <fullName evidence="3">Purine nucleoside phosphorylase</fullName>
        <shortName evidence="3">PNP</shortName>
        <ecNumber evidence="3">2.4.2.1</ecNumber>
    </recommendedName>
</protein>
<dbReference type="SUPFAM" id="SSF53167">
    <property type="entry name" value="Purine and uridine phosphorylases"/>
    <property type="match status" value="1"/>
</dbReference>
<keyword evidence="2 3" id="KW-0808">Transferase</keyword>
<comment type="function">
    <text evidence="3">Purine nucleoside phosphorylase involved in purine salvage.</text>
</comment>
<evidence type="ECO:0000256" key="1">
    <source>
        <dbReference type="ARBA" id="ARBA00022676"/>
    </source>
</evidence>
<dbReference type="HAMAP" id="MF_01963">
    <property type="entry name" value="MTAP"/>
    <property type="match status" value="1"/>
</dbReference>
<dbReference type="Gene3D" id="3.40.50.1580">
    <property type="entry name" value="Nucleoside phosphorylase domain"/>
    <property type="match status" value="1"/>
</dbReference>
<dbReference type="CDD" id="cd09010">
    <property type="entry name" value="MTAP_SsMTAPII_like_MTIP"/>
    <property type="match status" value="1"/>
</dbReference>
<feature type="domain" description="Nucleoside phosphorylase" evidence="4">
    <location>
        <begin position="5"/>
        <end position="241"/>
    </location>
</feature>
<comment type="similarity">
    <text evidence="3">Belongs to the PNP/MTAP phosphorylase family. MTAP subfamily.</text>
</comment>
<feature type="binding site" evidence="3">
    <location>
        <begin position="206"/>
        <end position="208"/>
    </location>
    <ligand>
        <name>substrate</name>
    </ligand>
</feature>
<proteinExistence type="inferred from homology"/>
<reference evidence="5 6" key="1">
    <citation type="submission" date="2016-03" db="EMBL/GenBank/DDBJ databases">
        <authorList>
            <person name="Sant'Anna F.H."/>
            <person name="Ambrosini A."/>
            <person name="Souza R."/>
            <person name="Bach E."/>
            <person name="Fernandes G."/>
            <person name="Balsanelli E."/>
            <person name="Baura V.A."/>
            <person name="Souza E.M."/>
            <person name="Passaglia L."/>
        </authorList>
    </citation>
    <scope>NUCLEOTIDE SEQUENCE [LARGE SCALE GENOMIC DNA]</scope>
    <source>
        <strain evidence="5 6">P26E</strain>
    </source>
</reference>
<dbReference type="Pfam" id="PF01048">
    <property type="entry name" value="PNP_UDP_1"/>
    <property type="match status" value="1"/>
</dbReference>
<comment type="miscellaneous">
    <text evidence="3">Although this enzyme belongs to the family of MTA phosphorylases based on sequence homology, it lacks several conserved amino acids in the substrate binding pocket that confer specificity towards MTA.</text>
</comment>
<keyword evidence="1 3" id="KW-0328">Glycosyltransferase</keyword>